<comment type="caution">
    <text evidence="3">The sequence shown here is derived from an EMBL/GenBank/DDBJ whole genome shotgun (WGS) entry which is preliminary data.</text>
</comment>
<accession>A0A9D2ER50</accession>
<organism evidence="3 4">
    <name type="scientific">Candidatus Gemmiger excrementigallinarum</name>
    <dbReference type="NCBI Taxonomy" id="2838609"/>
    <lineage>
        <taxon>Bacteria</taxon>
        <taxon>Bacillati</taxon>
        <taxon>Bacillota</taxon>
        <taxon>Clostridia</taxon>
        <taxon>Eubacteriales</taxon>
        <taxon>Gemmiger</taxon>
    </lineage>
</organism>
<sequence>MKTGFDNDKYLAMQSAHIRERIAQFDNKLYLEFGGKLFDDYHASRVLPGFQPDSKLQMLLQLKDQAEIVVVISAEDIVSNKLRGDYGITYDMDVLRLIDAFQGVGLFVGSVCVTMYTAAPEVEAFENRLHTLGIRTFRHYKIAGYPNDVARIVSDEGYGKNDYIETERPLVVITAPGPGSGKMAVCLSQLYHEHKRGVKAGYAKFETFPIWNLPLKHPVNLAYEAATADLNDVNMIDPFHLEAYGETAVNYNRDIEIFPVLHAMFEMISGKSPYQSPTDMGVNMAGNCIVDDEVCCEASRKEILRRYLKCLCEQKAGGTVKDELFKLELLLNQAGLTLGSRAVEQQAHARSEATGGLPAAAIELPDGTIVTGKTGPLLGAASSTLLNALKKLAGIDQELELVSARAIEPIQTLKTNYLGSKNPRLHTDEILIALSSSVSESEYAAAALHQLPKLKGCDMHSTVILSSVDSDTLNKLGIYLTCDPAYEEEDRKYHKK</sequence>
<evidence type="ECO:0000313" key="4">
    <source>
        <dbReference type="Proteomes" id="UP000824048"/>
    </source>
</evidence>
<evidence type="ECO:0000259" key="1">
    <source>
        <dbReference type="Pfam" id="PF08903"/>
    </source>
</evidence>
<dbReference type="Pfam" id="PF20921">
    <property type="entry name" value="DUF1846_C"/>
    <property type="match status" value="1"/>
</dbReference>
<dbReference type="Gene3D" id="3.10.630.10">
    <property type="entry name" value="dip2346 domain like"/>
    <property type="match status" value="1"/>
</dbReference>
<evidence type="ECO:0000259" key="2">
    <source>
        <dbReference type="Pfam" id="PF20921"/>
    </source>
</evidence>
<reference evidence="3" key="1">
    <citation type="journal article" date="2021" name="PeerJ">
        <title>Extensive microbial diversity within the chicken gut microbiome revealed by metagenomics and culture.</title>
        <authorList>
            <person name="Gilroy R."/>
            <person name="Ravi A."/>
            <person name="Getino M."/>
            <person name="Pursley I."/>
            <person name="Horton D.L."/>
            <person name="Alikhan N.F."/>
            <person name="Baker D."/>
            <person name="Gharbi K."/>
            <person name="Hall N."/>
            <person name="Watson M."/>
            <person name="Adriaenssens E.M."/>
            <person name="Foster-Nyarko E."/>
            <person name="Jarju S."/>
            <person name="Secka A."/>
            <person name="Antonio M."/>
            <person name="Oren A."/>
            <person name="Chaudhuri R.R."/>
            <person name="La Ragione R."/>
            <person name="Hildebrand F."/>
            <person name="Pallen M.J."/>
        </authorList>
    </citation>
    <scope>NUCLEOTIDE SEQUENCE</scope>
    <source>
        <strain evidence="3">ChiSxjej1B13-11774</strain>
    </source>
</reference>
<name>A0A9D2ER50_9FIRM</name>
<feature type="domain" description="DUF1846" evidence="1">
    <location>
        <begin position="4"/>
        <end position="334"/>
    </location>
</feature>
<evidence type="ECO:0000313" key="3">
    <source>
        <dbReference type="EMBL" id="HIZ41837.1"/>
    </source>
</evidence>
<dbReference type="Gene3D" id="1.20.1570.10">
    <property type="entry name" value="dip2346 domain like"/>
    <property type="match status" value="1"/>
</dbReference>
<dbReference type="Pfam" id="PF08903">
    <property type="entry name" value="DUF1846"/>
    <property type="match status" value="1"/>
</dbReference>
<dbReference type="EMBL" id="DXBP01000030">
    <property type="protein sequence ID" value="HIZ41837.1"/>
    <property type="molecule type" value="Genomic_DNA"/>
</dbReference>
<reference evidence="3" key="2">
    <citation type="submission" date="2021-04" db="EMBL/GenBank/DDBJ databases">
        <authorList>
            <person name="Gilroy R."/>
        </authorList>
    </citation>
    <scope>NUCLEOTIDE SEQUENCE</scope>
    <source>
        <strain evidence="3">ChiSxjej1B13-11774</strain>
    </source>
</reference>
<dbReference type="InterPro" id="IPR048441">
    <property type="entry name" value="DUF1846_C"/>
</dbReference>
<dbReference type="Proteomes" id="UP000824048">
    <property type="component" value="Unassembled WGS sequence"/>
</dbReference>
<proteinExistence type="predicted"/>
<feature type="domain" description="DUF1846" evidence="2">
    <location>
        <begin position="341"/>
        <end position="489"/>
    </location>
</feature>
<protein>
    <submittedName>
        <fullName evidence="3">DUF1846 domain-containing protein</fullName>
    </submittedName>
</protein>
<dbReference type="AlphaFoldDB" id="A0A9D2ER50"/>
<dbReference type="Gene3D" id="3.40.140.40">
    <property type="entry name" value="Domain of unknown function (DUF1846), C-terminal subdomain"/>
    <property type="match status" value="1"/>
</dbReference>
<dbReference type="NCBIfam" id="NF010184">
    <property type="entry name" value="PRK13663.1"/>
    <property type="match status" value="1"/>
</dbReference>
<dbReference type="InterPro" id="IPR048496">
    <property type="entry name" value="DUF1846_N"/>
</dbReference>
<gene>
    <name evidence="3" type="ORF">H9811_04645</name>
</gene>